<organism evidence="1 2">
    <name type="scientific">Amblyomma americanum</name>
    <name type="common">Lone star tick</name>
    <dbReference type="NCBI Taxonomy" id="6943"/>
    <lineage>
        <taxon>Eukaryota</taxon>
        <taxon>Metazoa</taxon>
        <taxon>Ecdysozoa</taxon>
        <taxon>Arthropoda</taxon>
        <taxon>Chelicerata</taxon>
        <taxon>Arachnida</taxon>
        <taxon>Acari</taxon>
        <taxon>Parasitiformes</taxon>
        <taxon>Ixodida</taxon>
        <taxon>Ixodoidea</taxon>
        <taxon>Ixodidae</taxon>
        <taxon>Amblyomminae</taxon>
        <taxon>Amblyomma</taxon>
    </lineage>
</organism>
<sequence length="132" mass="14013">MDSFQKTGLSQTLATTLAVLENVPRKVVLSALCLLASFMSEVASNSAVSALMIPVVIELARPGILMNLMTVAGEIISVLVVGEYLLDLSVVPWWAKESAGAIVIGNKNRSLGARRAVAAWTTRTPAPFLPHP</sequence>
<evidence type="ECO:0008006" key="3">
    <source>
        <dbReference type="Google" id="ProtNLM"/>
    </source>
</evidence>
<accession>A0AAQ4FH86</accession>
<reference evidence="1 2" key="1">
    <citation type="journal article" date="2023" name="Arcadia Sci">
        <title>De novo assembly of a long-read Amblyomma americanum tick genome.</title>
        <authorList>
            <person name="Chou S."/>
            <person name="Poskanzer K.E."/>
            <person name="Rollins M."/>
            <person name="Thuy-Boun P.S."/>
        </authorList>
    </citation>
    <scope>NUCLEOTIDE SEQUENCE [LARGE SCALE GENOMIC DNA]</scope>
    <source>
        <strain evidence="1">F_SG_1</strain>
        <tissue evidence="1">Salivary glands</tissue>
    </source>
</reference>
<proteinExistence type="predicted"/>
<dbReference type="AlphaFoldDB" id="A0AAQ4FH86"/>
<comment type="caution">
    <text evidence="1">The sequence shown here is derived from an EMBL/GenBank/DDBJ whole genome shotgun (WGS) entry which is preliminary data.</text>
</comment>
<dbReference type="EMBL" id="JARKHS020003124">
    <property type="protein sequence ID" value="KAK8786012.1"/>
    <property type="molecule type" value="Genomic_DNA"/>
</dbReference>
<gene>
    <name evidence="1" type="ORF">V5799_007624</name>
</gene>
<keyword evidence="2" id="KW-1185">Reference proteome</keyword>
<dbReference type="Proteomes" id="UP001321473">
    <property type="component" value="Unassembled WGS sequence"/>
</dbReference>
<evidence type="ECO:0000313" key="2">
    <source>
        <dbReference type="Proteomes" id="UP001321473"/>
    </source>
</evidence>
<name>A0AAQ4FH86_AMBAM</name>
<evidence type="ECO:0000313" key="1">
    <source>
        <dbReference type="EMBL" id="KAK8786012.1"/>
    </source>
</evidence>
<protein>
    <recommendedName>
        <fullName evidence="3">Na+/dicarboxylate na+/tricarboxylate and phosphate transporter</fullName>
    </recommendedName>
</protein>